<evidence type="ECO:0000313" key="2">
    <source>
        <dbReference type="Proteomes" id="UP000515369"/>
    </source>
</evidence>
<reference evidence="1 2" key="1">
    <citation type="submission" date="2020-07" db="EMBL/GenBank/DDBJ databases">
        <title>Spirosoma foliorum sp. nov., isolated from the leaves on the Nejang mountain Korea, Republic of.</title>
        <authorList>
            <person name="Ho H."/>
            <person name="Lee Y.-J."/>
            <person name="Nurcahyanto D.-A."/>
            <person name="Kim S.-G."/>
        </authorList>
    </citation>
    <scope>NUCLEOTIDE SEQUENCE [LARGE SCALE GENOMIC DNA]</scope>
    <source>
        <strain evidence="1 2">PL0136</strain>
    </source>
</reference>
<dbReference type="EMBL" id="CP059732">
    <property type="protein sequence ID" value="QMW02281.1"/>
    <property type="molecule type" value="Genomic_DNA"/>
</dbReference>
<protein>
    <submittedName>
        <fullName evidence="1">Uncharacterized protein</fullName>
    </submittedName>
</protein>
<sequence length="309" mass="36366">MYSAIDDIIPREMDPTVKDLMEKLNIVLDRFVDFGSNILKWDTEVKRVEAYNTPVIMSFRHFLELVDSISVQVKQSSIDPCKLQLRAMLETYFSLSYMLETDTDKRGMAFLVWHLHKQIKDLTRTDEDSEMGKQLRAKLRKDRHTQSLVIPTDPNAQKKIAAIEALLQKPIYQEAEQEYQRLRAAKEKDPAWYRFYEGPKNIVEMAEHLDYMGLYDVIYRRWSGPIHGTDVITGKASIADDGSAEIYQIRFFGNVQEVAQWALNLSLLMYEYYIDKRIPDKKKDYLDWYMTVREHYIRITGKEPLINVT</sequence>
<name>A0A7G5GTT9_9BACT</name>
<dbReference type="Pfam" id="PF18928">
    <property type="entry name" value="DUF5677"/>
    <property type="match status" value="1"/>
</dbReference>
<dbReference type="AlphaFoldDB" id="A0A7G5GTT9"/>
<gene>
    <name evidence="1" type="ORF">H3H32_30890</name>
</gene>
<dbReference type="InterPro" id="IPR043733">
    <property type="entry name" value="DUF5677"/>
</dbReference>
<dbReference type="RefSeq" id="WP_182459590.1">
    <property type="nucleotide sequence ID" value="NZ_CP059732.1"/>
</dbReference>
<accession>A0A7G5GTT9</accession>
<keyword evidence="2" id="KW-1185">Reference proteome</keyword>
<proteinExistence type="predicted"/>
<organism evidence="1 2">
    <name type="scientific">Spirosoma foliorum</name>
    <dbReference type="NCBI Taxonomy" id="2710596"/>
    <lineage>
        <taxon>Bacteria</taxon>
        <taxon>Pseudomonadati</taxon>
        <taxon>Bacteroidota</taxon>
        <taxon>Cytophagia</taxon>
        <taxon>Cytophagales</taxon>
        <taxon>Cytophagaceae</taxon>
        <taxon>Spirosoma</taxon>
    </lineage>
</organism>
<dbReference type="KEGG" id="sfol:H3H32_30890"/>
<dbReference type="Proteomes" id="UP000515369">
    <property type="component" value="Chromosome"/>
</dbReference>
<evidence type="ECO:0000313" key="1">
    <source>
        <dbReference type="EMBL" id="QMW02281.1"/>
    </source>
</evidence>